<evidence type="ECO:0000256" key="1">
    <source>
        <dbReference type="SAM" id="MobiDB-lite"/>
    </source>
</evidence>
<proteinExistence type="predicted"/>
<evidence type="ECO:0000313" key="3">
    <source>
        <dbReference type="WBParaSite" id="nRc.2.0.1.t29733-RA"/>
    </source>
</evidence>
<keyword evidence="2" id="KW-1185">Reference proteome</keyword>
<protein>
    <submittedName>
        <fullName evidence="3">Uncharacterized protein</fullName>
    </submittedName>
</protein>
<dbReference type="Proteomes" id="UP000887565">
    <property type="component" value="Unplaced"/>
</dbReference>
<evidence type="ECO:0000313" key="2">
    <source>
        <dbReference type="Proteomes" id="UP000887565"/>
    </source>
</evidence>
<organism evidence="2 3">
    <name type="scientific">Romanomermis culicivorax</name>
    <name type="common">Nematode worm</name>
    <dbReference type="NCBI Taxonomy" id="13658"/>
    <lineage>
        <taxon>Eukaryota</taxon>
        <taxon>Metazoa</taxon>
        <taxon>Ecdysozoa</taxon>
        <taxon>Nematoda</taxon>
        <taxon>Enoplea</taxon>
        <taxon>Dorylaimia</taxon>
        <taxon>Mermithida</taxon>
        <taxon>Mermithoidea</taxon>
        <taxon>Mermithidae</taxon>
        <taxon>Romanomermis</taxon>
    </lineage>
</organism>
<accession>A0A915JUF6</accession>
<name>A0A915JUF6_ROMCU</name>
<feature type="region of interest" description="Disordered" evidence="1">
    <location>
        <begin position="38"/>
        <end position="85"/>
    </location>
</feature>
<dbReference type="AlphaFoldDB" id="A0A915JUF6"/>
<dbReference type="WBParaSite" id="nRc.2.0.1.t29733-RA">
    <property type="protein sequence ID" value="nRc.2.0.1.t29733-RA"/>
    <property type="gene ID" value="nRc.2.0.1.g29733"/>
</dbReference>
<reference evidence="3" key="1">
    <citation type="submission" date="2022-11" db="UniProtKB">
        <authorList>
            <consortium name="WormBaseParasite"/>
        </authorList>
    </citation>
    <scope>IDENTIFICATION</scope>
</reference>
<feature type="compositionally biased region" description="Low complexity" evidence="1">
    <location>
        <begin position="44"/>
        <end position="56"/>
    </location>
</feature>
<sequence length="85" mass="9329">MQLRDSTDCLGRRAKGPCTRLLTASSGKPVEESCKIINEKQKRQGANGNNNDQGNAKRSHILPALAKRLPPASFDENLVANQRQD</sequence>